<feature type="domain" description="DDE-1" evidence="1">
    <location>
        <begin position="148"/>
        <end position="246"/>
    </location>
</feature>
<name>A0A6P7SQL4_9MOLL</name>
<evidence type="ECO:0000313" key="3">
    <source>
        <dbReference type="RefSeq" id="XP_029640423.1"/>
    </source>
</evidence>
<proteinExistence type="predicted"/>
<organism evidence="2 3">
    <name type="scientific">Octopus sinensis</name>
    <name type="common">East Asian common octopus</name>
    <dbReference type="NCBI Taxonomy" id="2607531"/>
    <lineage>
        <taxon>Eukaryota</taxon>
        <taxon>Metazoa</taxon>
        <taxon>Spiralia</taxon>
        <taxon>Lophotrochozoa</taxon>
        <taxon>Mollusca</taxon>
        <taxon>Cephalopoda</taxon>
        <taxon>Coleoidea</taxon>
        <taxon>Octopodiformes</taxon>
        <taxon>Octopoda</taxon>
        <taxon>Incirrata</taxon>
        <taxon>Octopodidae</taxon>
        <taxon>Octopus</taxon>
    </lineage>
</organism>
<dbReference type="Pfam" id="PF03184">
    <property type="entry name" value="DDE_1"/>
    <property type="match status" value="1"/>
</dbReference>
<evidence type="ECO:0000313" key="2">
    <source>
        <dbReference type="Proteomes" id="UP000515154"/>
    </source>
</evidence>
<reference evidence="3" key="1">
    <citation type="submission" date="2025-08" db="UniProtKB">
        <authorList>
            <consortium name="RefSeq"/>
        </authorList>
    </citation>
    <scope>IDENTIFICATION</scope>
</reference>
<gene>
    <name evidence="3" type="primary">LOC115215404</name>
</gene>
<keyword evidence="2" id="KW-1185">Reference proteome</keyword>
<dbReference type="Proteomes" id="UP000515154">
    <property type="component" value="Linkage group LG9"/>
</dbReference>
<dbReference type="AlphaFoldDB" id="A0A6P7SQL4"/>
<sequence length="309" mass="35485">MLTISQKNLSKESIVSEELKKKYPDEKDVEFKASQGWFMRFKEQRCYHSIKKQGEIASVDEQAAAKFPNALKKIIEENGFLLAKIFNGNKTGLYCKKLPDHSLISKEKKTIPGYKVSKEHPHYVGRWLIQKHGLLVLFSKIGSSIILSQQQLLILDNAPGHPQNIVNFDPNITVINLPPNTMSLLQPMDQGIIAIFKHYYMKCMLQQAIAATDLNESITLCDFWNRYIYKAVQNIAAAWNDIQSMAKNGVWKKLYPQFVNDFNGFDDVAINKMLVTISKELEMDLEEEDFRFICKRQAAPDERGFDRAS</sequence>
<dbReference type="PANTHER" id="PTHR19303:SF26">
    <property type="entry name" value="TIGGER TRANSPOSABLE ELEMENT-DERIVED PROTEIN 1"/>
    <property type="match status" value="1"/>
</dbReference>
<dbReference type="GO" id="GO:0003677">
    <property type="term" value="F:DNA binding"/>
    <property type="evidence" value="ECO:0007669"/>
    <property type="project" value="TreeGrafter"/>
</dbReference>
<evidence type="ECO:0000259" key="1">
    <source>
        <dbReference type="Pfam" id="PF03184"/>
    </source>
</evidence>
<dbReference type="GO" id="GO:0005634">
    <property type="term" value="C:nucleus"/>
    <property type="evidence" value="ECO:0007669"/>
    <property type="project" value="TreeGrafter"/>
</dbReference>
<dbReference type="InterPro" id="IPR050863">
    <property type="entry name" value="CenT-Element_Derived"/>
</dbReference>
<dbReference type="RefSeq" id="XP_029640423.1">
    <property type="nucleotide sequence ID" value="XM_029784563.1"/>
</dbReference>
<dbReference type="InterPro" id="IPR004875">
    <property type="entry name" value="DDE_SF_endonuclease_dom"/>
</dbReference>
<accession>A0A6P7SQL4</accession>
<dbReference type="KEGG" id="osn:115215404"/>
<protein>
    <submittedName>
        <fullName evidence="3">Tigger transposable element-derived protein 1-like</fullName>
    </submittedName>
</protein>
<dbReference type="PANTHER" id="PTHR19303">
    <property type="entry name" value="TRANSPOSON"/>
    <property type="match status" value="1"/>
</dbReference>